<organism evidence="2">
    <name type="scientific">Pyricularia oryzae (strain Y34)</name>
    <name type="common">Rice blast fungus</name>
    <name type="synonym">Magnaporthe oryzae</name>
    <dbReference type="NCBI Taxonomy" id="1143189"/>
    <lineage>
        <taxon>Eukaryota</taxon>
        <taxon>Fungi</taxon>
        <taxon>Dikarya</taxon>
        <taxon>Ascomycota</taxon>
        <taxon>Pezizomycotina</taxon>
        <taxon>Sordariomycetes</taxon>
        <taxon>Sordariomycetidae</taxon>
        <taxon>Magnaporthales</taxon>
        <taxon>Pyriculariaceae</taxon>
        <taxon>Pyricularia</taxon>
    </lineage>
</organism>
<protein>
    <submittedName>
        <fullName evidence="2">CAIB/BAIF family enzyme</fullName>
    </submittedName>
</protein>
<dbReference type="Gene3D" id="3.40.50.10540">
    <property type="entry name" value="Crotonobetainyl-coa:carnitine coa-transferase, domain 1"/>
    <property type="match status" value="1"/>
</dbReference>
<dbReference type="GO" id="GO:0003824">
    <property type="term" value="F:catalytic activity"/>
    <property type="evidence" value="ECO:0007669"/>
    <property type="project" value="InterPro"/>
</dbReference>
<comment type="similarity">
    <text evidence="1">Belongs to the CoA-transferase III family.</text>
</comment>
<dbReference type="InterPro" id="IPR023606">
    <property type="entry name" value="CoA-Trfase_III_dom_1_sf"/>
</dbReference>
<name>A0AA97PFH8_PYRO3</name>
<dbReference type="EMBL" id="JH793517">
    <property type="protein sequence ID" value="ELQ32687.1"/>
    <property type="molecule type" value="Genomic_DNA"/>
</dbReference>
<reference evidence="2" key="1">
    <citation type="journal article" date="2012" name="PLoS Genet.">
        <title>Comparative analysis of the genomes of two field isolates of the rice blast fungus Magnaporthe oryzae.</title>
        <authorList>
            <person name="Xue M."/>
            <person name="Yang J."/>
            <person name="Li Z."/>
            <person name="Hu S."/>
            <person name="Yao N."/>
            <person name="Dean R.A."/>
            <person name="Zhao W."/>
            <person name="Shen M."/>
            <person name="Zhang H."/>
            <person name="Li C."/>
            <person name="Liu L."/>
            <person name="Cao L."/>
            <person name="Xu X."/>
            <person name="Xing Y."/>
            <person name="Hsiang T."/>
            <person name="Zhang Z."/>
            <person name="Xu J.R."/>
            <person name="Peng Y.L."/>
        </authorList>
    </citation>
    <scope>NUCLEOTIDE SEQUENCE</scope>
    <source>
        <strain evidence="2">Y34</strain>
    </source>
</reference>
<proteinExistence type="inferred from homology"/>
<evidence type="ECO:0000313" key="2">
    <source>
        <dbReference type="EMBL" id="ELQ32687.1"/>
    </source>
</evidence>
<sequence length="686" mass="75994">MTDRSYSIREEADRIFRDVLLKDTRLHLPSKVHSAASNTSFLQSTIDTPYIPVPLKFTETSSALWALAATIGSAIAKDRYNTEQKATVNTDIASLFLFSAACARVNGKTIGDPAVAARYTKYDLGRMHDPWRRFCTNIYPTRDGKWFHLHGSMNSDRSLTMVDLPKENPGLASTEDIVKKYCDTARQFDSDWLDAEANEHYRQAGTVCLTREEFLATEHGKATVDHPIYFLERRDVDVLPPVPYPSVTGKQRPLEGLKMLDLSRAIAAPTIAKLAALFGATVIRVSNDQLPDMGPLLVDGNLGKRDVTLNLKTDEGRAALKRLIEGADIVLDGYRPGTLDRLGFGADYVHALGRRRGKGIVFVRENCYGWEGPWAKRSGWQQISDCVTGVSWIMGRFLGLDEPVIPLLPNSDYQTGLVGFIGLLAAVDKRATEGGNHLVSVSLNQYNNFLLSLGEHTPEVKKHLLDLHPGFKPRHYDDMTNMFGLAVSTLQTNVPRLFRPSYFGNISSRFGGDRNDTLTYVLGAASYDASKLGYDIGSCFLGQYEPEWPEGEVGKAAEGITSRMGTPWRDVMNNPYVRAPVPARETAGERDGGGRVASDVDVWDMSNFHDDEQKAAPCIKCFEFKLFKSEDLWRTATKSKGPVLNNPGPWATCSQLTKVEFSCATNSKRVTPNQANHVPSTVGNIL</sequence>
<dbReference type="SUPFAM" id="SSF89796">
    <property type="entry name" value="CoA-transferase family III (CaiB/BaiF)"/>
    <property type="match status" value="2"/>
</dbReference>
<accession>A0AA97PFH8</accession>
<dbReference type="AlphaFoldDB" id="A0AA97PFH8"/>
<dbReference type="InterPro" id="IPR052985">
    <property type="entry name" value="CoA-trans_III_biosynth/detox"/>
</dbReference>
<gene>
    <name evidence="2" type="ORF">OOU_Y34scaffold01073g5</name>
</gene>
<dbReference type="PANTHER" id="PTHR48229:SF1">
    <property type="entry name" value="ALPHA METHYLACYL-COA RACEMASE-RELATED"/>
    <property type="match status" value="1"/>
</dbReference>
<dbReference type="Proteomes" id="UP000011086">
    <property type="component" value="Unassembled WGS sequence"/>
</dbReference>
<dbReference type="PANTHER" id="PTHR48229">
    <property type="entry name" value="CAIB/BAIF FAMILY ENZYME (AFU_ORTHOLOGUE AFUA_1G05360)-RELATED"/>
    <property type="match status" value="1"/>
</dbReference>
<dbReference type="InterPro" id="IPR003673">
    <property type="entry name" value="CoA-Trfase_fam_III"/>
</dbReference>
<evidence type="ECO:0000256" key="1">
    <source>
        <dbReference type="ARBA" id="ARBA00008383"/>
    </source>
</evidence>
<dbReference type="Pfam" id="PF02515">
    <property type="entry name" value="CoA_transf_3"/>
    <property type="match status" value="1"/>
</dbReference>